<evidence type="ECO:0000313" key="4">
    <source>
        <dbReference type="EMBL" id="OIJ15061.1"/>
    </source>
</evidence>
<reference evidence="5" key="4">
    <citation type="submission" date="2020-10" db="EMBL/GenBank/DDBJ databases">
        <authorList>
            <person name="Bassil N.M."/>
            <person name="Lloyd J.R."/>
        </authorList>
    </citation>
    <scope>NUCLEOTIDE SEQUENCE</scope>
    <source>
        <strain evidence="5">NB2006</strain>
    </source>
</reference>
<feature type="domain" description="GGDEF" evidence="3">
    <location>
        <begin position="186"/>
        <end position="319"/>
    </location>
</feature>
<dbReference type="Pfam" id="PF00990">
    <property type="entry name" value="GGDEF"/>
    <property type="match status" value="1"/>
</dbReference>
<feature type="coiled-coil region" evidence="1">
    <location>
        <begin position="1"/>
        <end position="32"/>
    </location>
</feature>
<keyword evidence="1" id="KW-0175">Coiled coil</keyword>
<dbReference type="InterPro" id="IPR043128">
    <property type="entry name" value="Rev_trsase/Diguanyl_cyclase"/>
</dbReference>
<proteinExistence type="predicted"/>
<dbReference type="RefSeq" id="WP_071317451.1">
    <property type="nucleotide sequence ID" value="NZ_CP063356.2"/>
</dbReference>
<gene>
    <name evidence="5" type="ORF">AWH56_000700</name>
    <name evidence="4" type="ORF">AWH56_12665</name>
</gene>
<dbReference type="EMBL" id="LQXD01000109">
    <property type="protein sequence ID" value="OIJ15061.1"/>
    <property type="molecule type" value="Genomic_DNA"/>
</dbReference>
<organism evidence="4 6">
    <name type="scientific">Anaerobacillus isosaccharinicus</name>
    <dbReference type="NCBI Taxonomy" id="1532552"/>
    <lineage>
        <taxon>Bacteria</taxon>
        <taxon>Bacillati</taxon>
        <taxon>Bacillota</taxon>
        <taxon>Bacilli</taxon>
        <taxon>Bacillales</taxon>
        <taxon>Bacillaceae</taxon>
        <taxon>Anaerobacillus</taxon>
    </lineage>
</organism>
<dbReference type="Pfam" id="PF08448">
    <property type="entry name" value="PAS_4"/>
    <property type="match status" value="1"/>
</dbReference>
<sequence length="319" mass="37235">MDQTANIYEKKIEELKKREQELINELVKKETLYEKILDSLPINIFVEDKQGRTIFANKRACDCNKMTREEVQGKTVFDLFPRVIAEKVRQEDLEVWETKQFLTKETVVKFQESEVHMYNGKTIIHLDDSFDGEYLLGFGLDITARKRAEQQIEHMAYHDNLTNLPNRWYIHKFLADFMEKNKDGEHTITVFVLDIDHFKVVNDNFGHLAGDKLLQEVSRRLQKLFSPSFTIARWGGDEFIILAPNLESENDIITISESIKEMMEDPFSYENQVFNVTTSIGISLFPFHGTDINTLLKNADSALYCSKENGRNGYELYHL</sequence>
<dbReference type="Gene3D" id="3.30.70.270">
    <property type="match status" value="1"/>
</dbReference>
<dbReference type="PROSITE" id="PS50112">
    <property type="entry name" value="PAS"/>
    <property type="match status" value="1"/>
</dbReference>
<dbReference type="Proteomes" id="UP000180175">
    <property type="component" value="Chromosome"/>
</dbReference>
<dbReference type="PANTHER" id="PTHR44757:SF2">
    <property type="entry name" value="BIOFILM ARCHITECTURE MAINTENANCE PROTEIN MBAA"/>
    <property type="match status" value="1"/>
</dbReference>
<evidence type="ECO:0000313" key="5">
    <source>
        <dbReference type="EMBL" id="QOY36252.1"/>
    </source>
</evidence>
<evidence type="ECO:0000259" key="2">
    <source>
        <dbReference type="PROSITE" id="PS50112"/>
    </source>
</evidence>
<dbReference type="CDD" id="cd00130">
    <property type="entry name" value="PAS"/>
    <property type="match status" value="1"/>
</dbReference>
<dbReference type="Gene3D" id="3.30.450.20">
    <property type="entry name" value="PAS domain"/>
    <property type="match status" value="1"/>
</dbReference>
<dbReference type="InterPro" id="IPR000014">
    <property type="entry name" value="PAS"/>
</dbReference>
<reference evidence="5 6" key="2">
    <citation type="journal article" date="2017" name="Genome Announc.">
        <title>Draft Genome Sequences of Four Alkaliphilic Bacteria Belonging to the Anaerobacillus Genus.</title>
        <authorList>
            <person name="Bassil N.M."/>
            <person name="Lloyd J.R."/>
        </authorList>
    </citation>
    <scope>NUCLEOTIDE SEQUENCE [LARGE SCALE GENOMIC DNA]</scope>
    <source>
        <strain evidence="5 6">NB2006</strain>
    </source>
</reference>
<dbReference type="SMART" id="SM00091">
    <property type="entry name" value="PAS"/>
    <property type="match status" value="1"/>
</dbReference>
<dbReference type="OrthoDB" id="9759607at2"/>
<evidence type="ECO:0000256" key="1">
    <source>
        <dbReference type="SAM" id="Coils"/>
    </source>
</evidence>
<dbReference type="SUPFAM" id="SSF55073">
    <property type="entry name" value="Nucleotide cyclase"/>
    <property type="match status" value="1"/>
</dbReference>
<evidence type="ECO:0000259" key="3">
    <source>
        <dbReference type="PROSITE" id="PS50887"/>
    </source>
</evidence>
<dbReference type="InterPro" id="IPR035965">
    <property type="entry name" value="PAS-like_dom_sf"/>
</dbReference>
<dbReference type="SMART" id="SM00267">
    <property type="entry name" value="GGDEF"/>
    <property type="match status" value="1"/>
</dbReference>
<dbReference type="InterPro" id="IPR029787">
    <property type="entry name" value="Nucleotide_cyclase"/>
</dbReference>
<feature type="domain" description="PAS" evidence="2">
    <location>
        <begin position="29"/>
        <end position="94"/>
    </location>
</feature>
<dbReference type="AlphaFoldDB" id="A0A1S2LRC4"/>
<dbReference type="FunFam" id="3.30.70.270:FF:000001">
    <property type="entry name" value="Diguanylate cyclase domain protein"/>
    <property type="match status" value="1"/>
</dbReference>
<dbReference type="NCBIfam" id="TIGR00254">
    <property type="entry name" value="GGDEF"/>
    <property type="match status" value="1"/>
</dbReference>
<dbReference type="SUPFAM" id="SSF55785">
    <property type="entry name" value="PYP-like sensor domain (PAS domain)"/>
    <property type="match status" value="1"/>
</dbReference>
<dbReference type="CDD" id="cd01949">
    <property type="entry name" value="GGDEF"/>
    <property type="match status" value="1"/>
</dbReference>
<dbReference type="InterPro" id="IPR000160">
    <property type="entry name" value="GGDEF_dom"/>
</dbReference>
<dbReference type="PROSITE" id="PS50887">
    <property type="entry name" value="GGDEF"/>
    <property type="match status" value="1"/>
</dbReference>
<keyword evidence="6" id="KW-1185">Reference proteome</keyword>
<dbReference type="InterPro" id="IPR052155">
    <property type="entry name" value="Biofilm_reg_signaling"/>
</dbReference>
<dbReference type="InterPro" id="IPR013656">
    <property type="entry name" value="PAS_4"/>
</dbReference>
<evidence type="ECO:0000313" key="6">
    <source>
        <dbReference type="Proteomes" id="UP000180175"/>
    </source>
</evidence>
<accession>A0A1S2LRC4</accession>
<reference evidence="4 6" key="1">
    <citation type="submission" date="2016-10" db="EMBL/GenBank/DDBJ databases">
        <title>Draft genome sequences of four alkaliphilic bacteria belonging to the Anaerobacillus genus.</title>
        <authorList>
            <person name="Bassil N.M."/>
            <person name="Lloyd J.R."/>
        </authorList>
    </citation>
    <scope>NUCLEOTIDE SEQUENCE [LARGE SCALE GENOMIC DNA]</scope>
    <source>
        <strain evidence="4 6">NB2006</strain>
    </source>
</reference>
<name>A0A1S2LRC4_9BACI</name>
<dbReference type="KEGG" id="aia:AWH56_000700"/>
<dbReference type="EMBL" id="CP063356">
    <property type="protein sequence ID" value="QOY36252.1"/>
    <property type="molecule type" value="Genomic_DNA"/>
</dbReference>
<reference evidence="5 6" key="3">
    <citation type="journal article" date="2019" name="Int. J. Syst. Evol. Microbiol.">
        <title>Anaerobacillus isosaccharinicus sp. nov., an alkaliphilic bacterium which degrades isosaccharinic acid.</title>
        <authorList>
            <person name="Bassil N.M."/>
            <person name="Lloyd J.R."/>
        </authorList>
    </citation>
    <scope>NUCLEOTIDE SEQUENCE [LARGE SCALE GENOMIC DNA]</scope>
    <source>
        <strain evidence="5 6">NB2006</strain>
    </source>
</reference>
<dbReference type="NCBIfam" id="TIGR00229">
    <property type="entry name" value="sensory_box"/>
    <property type="match status" value="1"/>
</dbReference>
<protein>
    <submittedName>
        <fullName evidence="5">Diguanylate cyclase</fullName>
    </submittedName>
</protein>
<dbReference type="PANTHER" id="PTHR44757">
    <property type="entry name" value="DIGUANYLATE CYCLASE DGCP"/>
    <property type="match status" value="1"/>
</dbReference>